<evidence type="ECO:0000313" key="2">
    <source>
        <dbReference type="Proteomes" id="UP001164929"/>
    </source>
</evidence>
<dbReference type="EMBL" id="JAQIZT010000015">
    <property type="protein sequence ID" value="KAJ6970056.1"/>
    <property type="molecule type" value="Genomic_DNA"/>
</dbReference>
<gene>
    <name evidence="1" type="ORF">NC653_034582</name>
</gene>
<proteinExistence type="predicted"/>
<dbReference type="Proteomes" id="UP001164929">
    <property type="component" value="Chromosome 15"/>
</dbReference>
<sequence length="165" mass="19052">MRMVCREVICVYIQHSIYVLNIVHMVIHIQITSLGLQGQQAKLSAYFCAWIETSSLLVHHRPSSAQHLQHLIRGTKRTMLDIHPLELASLLQPMRDVAEIKPLCSPVTELVPNNAFPLRATVTVPPTLMLNFECYENTKLDNELDYRGHFFLSQIGIQYSWIWKK</sequence>
<comment type="caution">
    <text evidence="1">The sequence shown here is derived from an EMBL/GenBank/DDBJ whole genome shotgun (WGS) entry which is preliminary data.</text>
</comment>
<accession>A0AAD6PWF5</accession>
<keyword evidence="2" id="KW-1185">Reference proteome</keyword>
<protein>
    <submittedName>
        <fullName evidence="1">Uncharacterized protein</fullName>
    </submittedName>
</protein>
<organism evidence="1 2">
    <name type="scientific">Populus alba x Populus x berolinensis</name>
    <dbReference type="NCBI Taxonomy" id="444605"/>
    <lineage>
        <taxon>Eukaryota</taxon>
        <taxon>Viridiplantae</taxon>
        <taxon>Streptophyta</taxon>
        <taxon>Embryophyta</taxon>
        <taxon>Tracheophyta</taxon>
        <taxon>Spermatophyta</taxon>
        <taxon>Magnoliopsida</taxon>
        <taxon>eudicotyledons</taxon>
        <taxon>Gunneridae</taxon>
        <taxon>Pentapetalae</taxon>
        <taxon>rosids</taxon>
        <taxon>fabids</taxon>
        <taxon>Malpighiales</taxon>
        <taxon>Salicaceae</taxon>
        <taxon>Saliceae</taxon>
        <taxon>Populus</taxon>
    </lineage>
</organism>
<dbReference type="AlphaFoldDB" id="A0AAD6PWF5"/>
<name>A0AAD6PWF5_9ROSI</name>
<evidence type="ECO:0000313" key="1">
    <source>
        <dbReference type="EMBL" id="KAJ6970056.1"/>
    </source>
</evidence>
<reference evidence="1" key="1">
    <citation type="journal article" date="2023" name="Mol. Ecol. Resour.">
        <title>Chromosome-level genome assembly of a triploid poplar Populus alba 'Berolinensis'.</title>
        <authorList>
            <person name="Chen S."/>
            <person name="Yu Y."/>
            <person name="Wang X."/>
            <person name="Wang S."/>
            <person name="Zhang T."/>
            <person name="Zhou Y."/>
            <person name="He R."/>
            <person name="Meng N."/>
            <person name="Wang Y."/>
            <person name="Liu W."/>
            <person name="Liu Z."/>
            <person name="Liu J."/>
            <person name="Guo Q."/>
            <person name="Huang H."/>
            <person name="Sederoff R.R."/>
            <person name="Wang G."/>
            <person name="Qu G."/>
            <person name="Chen S."/>
        </authorList>
    </citation>
    <scope>NUCLEOTIDE SEQUENCE</scope>
    <source>
        <strain evidence="1">SC-2020</strain>
    </source>
</reference>